<dbReference type="Proteomes" id="UP000193335">
    <property type="component" value="Unassembled WGS sequence"/>
</dbReference>
<organism evidence="1 2">
    <name type="scientific">Bradyrhizobium japonicum</name>
    <dbReference type="NCBI Taxonomy" id="375"/>
    <lineage>
        <taxon>Bacteria</taxon>
        <taxon>Pseudomonadati</taxon>
        <taxon>Pseudomonadota</taxon>
        <taxon>Alphaproteobacteria</taxon>
        <taxon>Hyphomicrobiales</taxon>
        <taxon>Nitrobacteraceae</taxon>
        <taxon>Bradyrhizobium</taxon>
    </lineage>
</organism>
<protein>
    <submittedName>
        <fullName evidence="1">Uncharacterized protein</fullName>
    </submittedName>
</protein>
<sequence length="362" mass="41097">MLPALNKKVVYLDQFAISELFKTKTKTRRAGAPREAFWKDCWDLANRAYLRQQVVFPSSNIHSDETIVFHSPSELRLAHEMLSGDVSFRATHDVATEHEQIFAEAFLAGQPPPSIVFDVDEILDGDRNVWLSKFHIDVKMDLSIFASGIRSDRESANLSLDRLAKRWAREKLSFDSVLRYELESYGASVRGAITSAITEFQRVLASDDPEGMLHLKTGWIDRYHALVYLFEQHGVPSDIAKTEVVRFLDWPGNHQQPTHRISAYLFAALAWKISSGQRAELRSSILNDINAISTYGPYVDAMFVDRECAALLKEGRLRTEVRLKAKMFSLATGDEFLQYLKDLVDGTPADVRSYADRIYGLS</sequence>
<accession>A0A1Y2J7H2</accession>
<evidence type="ECO:0000313" key="1">
    <source>
        <dbReference type="EMBL" id="OSJ22071.1"/>
    </source>
</evidence>
<gene>
    <name evidence="1" type="ORF">BSZ19_46570</name>
</gene>
<name>A0A1Y2J7H2_BRAJP</name>
<dbReference type="EMBL" id="NAFL01000286">
    <property type="protein sequence ID" value="OSJ22071.1"/>
    <property type="molecule type" value="Genomic_DNA"/>
</dbReference>
<proteinExistence type="predicted"/>
<comment type="caution">
    <text evidence="1">The sequence shown here is derived from an EMBL/GenBank/DDBJ whole genome shotgun (WGS) entry which is preliminary data.</text>
</comment>
<reference evidence="1 2" key="1">
    <citation type="submission" date="2017-03" db="EMBL/GenBank/DDBJ databases">
        <title>Whole genome sequences of fourteen strains of Bradyrhizobium canariense and one strain of Bradyrhizobium japonicum isolated from Lupinus (Papilionoideae: Genisteae) species in Algeria.</title>
        <authorList>
            <person name="Crovadore J."/>
            <person name="Chekireb D."/>
            <person name="Brachmann A."/>
            <person name="Chablais R."/>
            <person name="Cochard B."/>
            <person name="Lefort F."/>
        </authorList>
    </citation>
    <scope>NUCLEOTIDE SEQUENCE [LARGE SCALE GENOMIC DNA]</scope>
    <source>
        <strain evidence="1 2">UBMA197</strain>
    </source>
</reference>
<evidence type="ECO:0000313" key="2">
    <source>
        <dbReference type="Proteomes" id="UP000193335"/>
    </source>
</evidence>
<dbReference type="AlphaFoldDB" id="A0A1Y2J7H2"/>
<dbReference type="RefSeq" id="WP_085405374.1">
    <property type="nucleotide sequence ID" value="NZ_NAFL01000286.1"/>
</dbReference>